<evidence type="ECO:0000313" key="2">
    <source>
        <dbReference type="Proteomes" id="UP001234495"/>
    </source>
</evidence>
<dbReference type="SUPFAM" id="SSF53474">
    <property type="entry name" value="alpha/beta-Hydrolases"/>
    <property type="match status" value="1"/>
</dbReference>
<reference evidence="1 2" key="1">
    <citation type="submission" date="2023-07" db="EMBL/GenBank/DDBJ databases">
        <title>Genomic Encyclopedia of Type Strains, Phase IV (KMG-IV): sequencing the most valuable type-strain genomes for metagenomic binning, comparative biology and taxonomic classification.</title>
        <authorList>
            <person name="Goeker M."/>
        </authorList>
    </citation>
    <scope>NUCLEOTIDE SEQUENCE [LARGE SCALE GENOMIC DNA]</scope>
    <source>
        <strain evidence="1 2">DSM 29005</strain>
    </source>
</reference>
<dbReference type="Pfam" id="PF26363">
    <property type="entry name" value="Phospholipase-like"/>
    <property type="match status" value="1"/>
</dbReference>
<proteinExistence type="predicted"/>
<organism evidence="1 2">
    <name type="scientific">Metabacillus malikii</name>
    <dbReference type="NCBI Taxonomy" id="1504265"/>
    <lineage>
        <taxon>Bacteria</taxon>
        <taxon>Bacillati</taxon>
        <taxon>Bacillota</taxon>
        <taxon>Bacilli</taxon>
        <taxon>Bacillales</taxon>
        <taxon>Bacillaceae</taxon>
        <taxon>Metabacillus</taxon>
    </lineage>
</organism>
<gene>
    <name evidence="1" type="ORF">J2S19_004821</name>
</gene>
<protein>
    <submittedName>
        <fullName evidence="1">Uncharacterized protein</fullName>
    </submittedName>
</protein>
<sequence length="164" mass="18421">MSGKLRDTLKNKELVRKVDFTLDTDLVELAGYHAYLYPDEETIITVNSKQFVVVNTIFEHETGLDALTVQNLISNEYTIIYVGTDIEAVNGMQDLITDVQLLSKLTPEQIKAARKYFNNMEKEYGEISSITGNSLGGGLTNSVAVEHPDVKAVTLSSYFTRWYD</sequence>
<comment type="caution">
    <text evidence="1">The sequence shown here is derived from an EMBL/GenBank/DDBJ whole genome shotgun (WGS) entry which is preliminary data.</text>
</comment>
<dbReference type="Proteomes" id="UP001234495">
    <property type="component" value="Unassembled WGS sequence"/>
</dbReference>
<evidence type="ECO:0000313" key="1">
    <source>
        <dbReference type="EMBL" id="MDQ0233474.1"/>
    </source>
</evidence>
<dbReference type="InterPro" id="IPR029058">
    <property type="entry name" value="AB_hydrolase_fold"/>
</dbReference>
<accession>A0ABT9ZMJ5</accession>
<keyword evidence="2" id="KW-1185">Reference proteome</keyword>
<dbReference type="EMBL" id="JAUSUD010000042">
    <property type="protein sequence ID" value="MDQ0233474.1"/>
    <property type="molecule type" value="Genomic_DNA"/>
</dbReference>
<name>A0ABT9ZMJ5_9BACI</name>
<dbReference type="RefSeq" id="WP_307346866.1">
    <property type="nucleotide sequence ID" value="NZ_JAUSUD010000042.1"/>
</dbReference>